<dbReference type="InterPro" id="IPR029442">
    <property type="entry name" value="GyrI-like"/>
</dbReference>
<sequence length="158" mass="18193">MNITIVELPNYEVAYIRRFGSYLEPNTHWGRLMEWSFSEGLFPPAQDFIGISLDNPSLVTPDNCRHDACVTLPSNFKKGEHKEIKYQTLEGGLFALCSYYGEPQNLHIAYDQVYGQWLPASDFEPDFNRSNLEFSRNNPAEDSKSYANVDLYVPIKEK</sequence>
<dbReference type="SUPFAM" id="SSF55136">
    <property type="entry name" value="Probable bacterial effector-binding domain"/>
    <property type="match status" value="1"/>
</dbReference>
<accession>A0ABR8R518</accession>
<keyword evidence="3" id="KW-1185">Reference proteome</keyword>
<evidence type="ECO:0000313" key="2">
    <source>
        <dbReference type="EMBL" id="MBD7942607.1"/>
    </source>
</evidence>
<dbReference type="EMBL" id="JACSQO010000001">
    <property type="protein sequence ID" value="MBD7942607.1"/>
    <property type="molecule type" value="Genomic_DNA"/>
</dbReference>
<dbReference type="PANTHER" id="PTHR40055:SF1">
    <property type="entry name" value="TRANSCRIPTIONAL REGULATOR YGIV-RELATED"/>
    <property type="match status" value="1"/>
</dbReference>
<comment type="caution">
    <text evidence="2">The sequence shown here is derived from an EMBL/GenBank/DDBJ whole genome shotgun (WGS) entry which is preliminary data.</text>
</comment>
<protein>
    <submittedName>
        <fullName evidence="2">GyrI-like domain-containing protein</fullName>
    </submittedName>
</protein>
<dbReference type="Pfam" id="PF06445">
    <property type="entry name" value="GyrI-like"/>
    <property type="match status" value="1"/>
</dbReference>
<dbReference type="PANTHER" id="PTHR40055">
    <property type="entry name" value="TRANSCRIPTIONAL REGULATOR YGIV-RELATED"/>
    <property type="match status" value="1"/>
</dbReference>
<gene>
    <name evidence="2" type="ORF">H9650_00655</name>
</gene>
<dbReference type="InterPro" id="IPR011256">
    <property type="entry name" value="Reg_factor_effector_dom_sf"/>
</dbReference>
<organism evidence="2 3">
    <name type="scientific">Psychrobacillus faecigallinarum</name>
    <dbReference type="NCBI Taxonomy" id="2762235"/>
    <lineage>
        <taxon>Bacteria</taxon>
        <taxon>Bacillati</taxon>
        <taxon>Bacillota</taxon>
        <taxon>Bacilli</taxon>
        <taxon>Bacillales</taxon>
        <taxon>Bacillaceae</taxon>
        <taxon>Psychrobacillus</taxon>
    </lineage>
</organism>
<dbReference type="InterPro" id="IPR010499">
    <property type="entry name" value="AraC_E-bd"/>
</dbReference>
<evidence type="ECO:0000313" key="3">
    <source>
        <dbReference type="Proteomes" id="UP000640786"/>
    </source>
</evidence>
<dbReference type="RefSeq" id="WP_191696360.1">
    <property type="nucleotide sequence ID" value="NZ_JACSQO010000001.1"/>
</dbReference>
<dbReference type="Gene3D" id="3.20.80.10">
    <property type="entry name" value="Regulatory factor, effector binding domain"/>
    <property type="match status" value="1"/>
</dbReference>
<dbReference type="SMART" id="SM00871">
    <property type="entry name" value="AraC_E_bind"/>
    <property type="match status" value="1"/>
</dbReference>
<dbReference type="Proteomes" id="UP000640786">
    <property type="component" value="Unassembled WGS sequence"/>
</dbReference>
<proteinExistence type="predicted"/>
<reference evidence="2 3" key="1">
    <citation type="submission" date="2020-08" db="EMBL/GenBank/DDBJ databases">
        <title>A Genomic Blueprint of the Chicken Gut Microbiome.</title>
        <authorList>
            <person name="Gilroy R."/>
            <person name="Ravi A."/>
            <person name="Getino M."/>
            <person name="Pursley I."/>
            <person name="Horton D.L."/>
            <person name="Alikhan N.-F."/>
            <person name="Baker D."/>
            <person name="Gharbi K."/>
            <person name="Hall N."/>
            <person name="Watson M."/>
            <person name="Adriaenssens E.M."/>
            <person name="Foster-Nyarko E."/>
            <person name="Jarju S."/>
            <person name="Secka A."/>
            <person name="Antonio M."/>
            <person name="Oren A."/>
            <person name="Chaudhuri R."/>
            <person name="La Ragione R.M."/>
            <person name="Hildebrand F."/>
            <person name="Pallen M.J."/>
        </authorList>
    </citation>
    <scope>NUCLEOTIDE SEQUENCE [LARGE SCALE GENOMIC DNA]</scope>
    <source>
        <strain evidence="2 3">Sa2BUA9</strain>
    </source>
</reference>
<dbReference type="InterPro" id="IPR050908">
    <property type="entry name" value="SmbC-like"/>
</dbReference>
<feature type="domain" description="AraC effector-binding" evidence="1">
    <location>
        <begin position="1"/>
        <end position="156"/>
    </location>
</feature>
<name>A0ABR8R518_9BACI</name>
<evidence type="ECO:0000259" key="1">
    <source>
        <dbReference type="SMART" id="SM00871"/>
    </source>
</evidence>